<evidence type="ECO:0000313" key="2">
    <source>
        <dbReference type="EMBL" id="GIZ52320.1"/>
    </source>
</evidence>
<feature type="compositionally biased region" description="Basic and acidic residues" evidence="1">
    <location>
        <begin position="39"/>
        <end position="54"/>
    </location>
</feature>
<evidence type="ECO:0000313" key="3">
    <source>
        <dbReference type="Proteomes" id="UP000887222"/>
    </source>
</evidence>
<comment type="caution">
    <text evidence="2">The sequence shown here is derived from an EMBL/GenBank/DDBJ whole genome shotgun (WGS) entry which is preliminary data.</text>
</comment>
<organism evidence="2 3">
    <name type="scientific">Noviherbaspirillum aridicola</name>
    <dbReference type="NCBI Taxonomy" id="2849687"/>
    <lineage>
        <taxon>Bacteria</taxon>
        <taxon>Pseudomonadati</taxon>
        <taxon>Pseudomonadota</taxon>
        <taxon>Betaproteobacteria</taxon>
        <taxon>Burkholderiales</taxon>
        <taxon>Oxalobacteraceae</taxon>
        <taxon>Noviherbaspirillum</taxon>
    </lineage>
</organism>
<gene>
    <name evidence="2" type="ORF">NCCP691_23340</name>
</gene>
<dbReference type="RefSeq" id="WP_220808527.1">
    <property type="nucleotide sequence ID" value="NZ_BPMK01000009.1"/>
</dbReference>
<sequence length="54" mass="6243">MFDKPVMSDPARQPVQADKKFHNGSGPTPAARRLAQWQRAERERMDRFGRFGGR</sequence>
<dbReference type="EMBL" id="BPMK01000009">
    <property type="protein sequence ID" value="GIZ52320.1"/>
    <property type="molecule type" value="Genomic_DNA"/>
</dbReference>
<name>A0ABQ4Q553_9BURK</name>
<feature type="region of interest" description="Disordered" evidence="1">
    <location>
        <begin position="1"/>
        <end position="54"/>
    </location>
</feature>
<accession>A0ABQ4Q553</accession>
<evidence type="ECO:0000256" key="1">
    <source>
        <dbReference type="SAM" id="MobiDB-lite"/>
    </source>
</evidence>
<keyword evidence="3" id="KW-1185">Reference proteome</keyword>
<proteinExistence type="predicted"/>
<dbReference type="Proteomes" id="UP000887222">
    <property type="component" value="Unassembled WGS sequence"/>
</dbReference>
<protein>
    <submittedName>
        <fullName evidence="2">Uncharacterized protein</fullName>
    </submittedName>
</protein>
<reference evidence="2 3" key="1">
    <citation type="journal article" date="2022" name="Int. J. Syst. Evol. Microbiol.">
        <title>Noviherbaspirillum aridicola sp. nov., isolated from an arid soil in Pakistan.</title>
        <authorList>
            <person name="Khan I.U."/>
            <person name="Saqib M."/>
            <person name="Amin A."/>
            <person name="Hussain F."/>
            <person name="Li L."/>
            <person name="Liu Y.H."/>
            <person name="Fang B.Z."/>
            <person name="Ahmed I."/>
            <person name="Li W.J."/>
        </authorList>
    </citation>
    <scope>NUCLEOTIDE SEQUENCE [LARGE SCALE GENOMIC DNA]</scope>
    <source>
        <strain evidence="2 3">NCCP-691</strain>
    </source>
</reference>